<dbReference type="GO" id="GO:0016787">
    <property type="term" value="F:hydrolase activity"/>
    <property type="evidence" value="ECO:0007669"/>
    <property type="project" value="UniProtKB-KW"/>
</dbReference>
<reference evidence="3" key="1">
    <citation type="journal article" date="2007" name="Proc. Natl. Acad. Sci. U.S.A.">
        <title>Genome sequencing reveals complex secondary metabolome in the marine actinomycete Salinispora tropica.</title>
        <authorList>
            <person name="Udwary D.W."/>
            <person name="Zeigler L."/>
            <person name="Asolkar R.N."/>
            <person name="Singan V."/>
            <person name="Lapidus A."/>
            <person name="Fenical W."/>
            <person name="Jensen P.R."/>
            <person name="Moore B.S."/>
        </authorList>
    </citation>
    <scope>NUCLEOTIDE SEQUENCE [LARGE SCALE GENOMIC DNA]</scope>
    <source>
        <strain evidence="3">ATCC BAA-916 / DSM 44818 / CNB-440</strain>
    </source>
</reference>
<dbReference type="EMBL" id="CP000667">
    <property type="protein sequence ID" value="ABP56653.1"/>
    <property type="molecule type" value="Genomic_DNA"/>
</dbReference>
<dbReference type="PATRIC" id="fig|369723.5.peg.4370"/>
<dbReference type="Gene3D" id="3.40.50.1000">
    <property type="entry name" value="HAD superfamily/HAD-like"/>
    <property type="match status" value="1"/>
</dbReference>
<dbReference type="Pfam" id="PF00702">
    <property type="entry name" value="Hydrolase"/>
    <property type="match status" value="1"/>
</dbReference>
<dbReference type="SFLD" id="SFLDG01129">
    <property type="entry name" value="C1.5:_HAD__Beta-PGM__Phosphata"/>
    <property type="match status" value="1"/>
</dbReference>
<dbReference type="Gene3D" id="1.20.120.1600">
    <property type="match status" value="1"/>
</dbReference>
<dbReference type="AlphaFoldDB" id="A4XCJ6"/>
<dbReference type="InterPro" id="IPR051540">
    <property type="entry name" value="S-2-haloacid_dehalogenase"/>
</dbReference>
<dbReference type="KEGG" id="stp:Strop_4225"/>
<dbReference type="NCBIfam" id="TIGR01549">
    <property type="entry name" value="HAD-SF-IA-v1"/>
    <property type="match status" value="1"/>
</dbReference>
<dbReference type="Proteomes" id="UP000000235">
    <property type="component" value="Chromosome"/>
</dbReference>
<accession>A4XCJ6</accession>
<protein>
    <submittedName>
        <fullName evidence="2">HAD-superfamily hydrolase, subfamily IA, variant 3</fullName>
    </submittedName>
</protein>
<dbReference type="HOGENOM" id="CLU_045011_8_2_11"/>
<dbReference type="PANTHER" id="PTHR43316">
    <property type="entry name" value="HYDROLASE, HALOACID DELAHOGENASE-RELATED"/>
    <property type="match status" value="1"/>
</dbReference>
<proteinExistence type="predicted"/>
<organism evidence="2 3">
    <name type="scientific">Salinispora tropica (strain ATCC BAA-916 / DSM 44818 / JCM 13857 / NBRC 105044 / CNB-440)</name>
    <dbReference type="NCBI Taxonomy" id="369723"/>
    <lineage>
        <taxon>Bacteria</taxon>
        <taxon>Bacillati</taxon>
        <taxon>Actinomycetota</taxon>
        <taxon>Actinomycetes</taxon>
        <taxon>Micromonosporales</taxon>
        <taxon>Micromonosporaceae</taxon>
        <taxon>Salinispora</taxon>
    </lineage>
</organism>
<gene>
    <name evidence="2" type="ordered locus">Strop_4225</name>
</gene>
<evidence type="ECO:0000256" key="1">
    <source>
        <dbReference type="ARBA" id="ARBA00022801"/>
    </source>
</evidence>
<dbReference type="STRING" id="369723.Strop_4225"/>
<dbReference type="InterPro" id="IPR023214">
    <property type="entry name" value="HAD_sf"/>
</dbReference>
<dbReference type="eggNOG" id="COG1011">
    <property type="taxonomic scope" value="Bacteria"/>
</dbReference>
<evidence type="ECO:0000313" key="3">
    <source>
        <dbReference type="Proteomes" id="UP000000235"/>
    </source>
</evidence>
<evidence type="ECO:0000313" key="2">
    <source>
        <dbReference type="EMBL" id="ABP56653.1"/>
    </source>
</evidence>
<dbReference type="SUPFAM" id="SSF56784">
    <property type="entry name" value="HAD-like"/>
    <property type="match status" value="1"/>
</dbReference>
<name>A4XCJ6_SALTO</name>
<keyword evidence="1 2" id="KW-0378">Hydrolase</keyword>
<dbReference type="InterPro" id="IPR036412">
    <property type="entry name" value="HAD-like_sf"/>
</dbReference>
<dbReference type="SFLD" id="SFLDS00003">
    <property type="entry name" value="Haloacid_Dehalogenase"/>
    <property type="match status" value="1"/>
</dbReference>
<keyword evidence="3" id="KW-1185">Reference proteome</keyword>
<dbReference type="NCBIfam" id="TIGR01509">
    <property type="entry name" value="HAD-SF-IA-v3"/>
    <property type="match status" value="1"/>
</dbReference>
<dbReference type="InterPro" id="IPR006439">
    <property type="entry name" value="HAD-SF_hydro_IA"/>
</dbReference>
<sequence>MLTTVVFDADETLLDLRPAMTGGLLAVLDEMRRLTPAAVAVSLADLETDWSVAFTANPARSMLELRRLALARSVSRVGLDVHLDDLLALYFARRFALTRPFPDVLPALAALTENWAVGFATNGNSRAERCGLAGRFAFEVYAHENGLPKKPAPEFYAAVVQAAGVPAGQVVYVGDSIAHDVVGAQTAGLRAVWLNRDGRPCPPGVWPDAELSTLTDLPGVLAALVDEEDLRGAIGKPTGGNAAGAVR</sequence>